<feature type="compositionally biased region" description="Low complexity" evidence="1">
    <location>
        <begin position="1"/>
        <end position="16"/>
    </location>
</feature>
<feature type="region of interest" description="Disordered" evidence="1">
    <location>
        <begin position="1"/>
        <end position="28"/>
    </location>
</feature>
<gene>
    <name evidence="2" type="ORF">METZ01_LOCUS363522</name>
</gene>
<name>A0A382SNB9_9ZZZZ</name>
<dbReference type="AlphaFoldDB" id="A0A382SNB9"/>
<organism evidence="2">
    <name type="scientific">marine metagenome</name>
    <dbReference type="NCBI Taxonomy" id="408172"/>
    <lineage>
        <taxon>unclassified sequences</taxon>
        <taxon>metagenomes</taxon>
        <taxon>ecological metagenomes</taxon>
    </lineage>
</organism>
<feature type="non-terminal residue" evidence="2">
    <location>
        <position position="28"/>
    </location>
</feature>
<proteinExistence type="predicted"/>
<protein>
    <submittedName>
        <fullName evidence="2">Uncharacterized protein</fullName>
    </submittedName>
</protein>
<dbReference type="EMBL" id="UINC01129932">
    <property type="protein sequence ID" value="SVD10668.1"/>
    <property type="molecule type" value="Genomic_DNA"/>
</dbReference>
<sequence>MEESNSSVQVVVPPKKSFSKEWSSDQKA</sequence>
<accession>A0A382SNB9</accession>
<reference evidence="2" key="1">
    <citation type="submission" date="2018-05" db="EMBL/GenBank/DDBJ databases">
        <authorList>
            <person name="Lanie J.A."/>
            <person name="Ng W.-L."/>
            <person name="Kazmierczak K.M."/>
            <person name="Andrzejewski T.M."/>
            <person name="Davidsen T.M."/>
            <person name="Wayne K.J."/>
            <person name="Tettelin H."/>
            <person name="Glass J.I."/>
            <person name="Rusch D."/>
            <person name="Podicherti R."/>
            <person name="Tsui H.-C.T."/>
            <person name="Winkler M.E."/>
        </authorList>
    </citation>
    <scope>NUCLEOTIDE SEQUENCE</scope>
</reference>
<evidence type="ECO:0000256" key="1">
    <source>
        <dbReference type="SAM" id="MobiDB-lite"/>
    </source>
</evidence>
<feature type="compositionally biased region" description="Basic and acidic residues" evidence="1">
    <location>
        <begin position="18"/>
        <end position="28"/>
    </location>
</feature>
<evidence type="ECO:0000313" key="2">
    <source>
        <dbReference type="EMBL" id="SVD10668.1"/>
    </source>
</evidence>